<evidence type="ECO:0000256" key="4">
    <source>
        <dbReference type="ARBA" id="ARBA00022912"/>
    </source>
</evidence>
<evidence type="ECO:0000256" key="1">
    <source>
        <dbReference type="ARBA" id="ARBA00005750"/>
    </source>
</evidence>
<reference evidence="7" key="1">
    <citation type="submission" date="2022-11" db="EMBL/GenBank/DDBJ databases">
        <title>Draft genome sequence of Sellimonas catena strain 18CBH55.</title>
        <authorList>
            <person name="Atsushi H."/>
            <person name="Moriya O."/>
            <person name="Mitsuo S."/>
        </authorList>
    </citation>
    <scope>NUCLEOTIDE SEQUENCE</scope>
    <source>
        <strain evidence="7">18CBH55</strain>
    </source>
</reference>
<comment type="caution">
    <text evidence="7">The sequence shown here is derived from an EMBL/GenBank/DDBJ whole genome shotgun (WGS) entry which is preliminary data.</text>
</comment>
<sequence length="254" mass="29894">MKVTDIHCHLIPYVDDGASSFEEMKRLLKMEHDDGVRRIILTPHFRPEVFETSPRKIKSYYELTKKAAKEVGIRTYLGCEFYRYSGLLENLKEKKGKTMHGSKYVLIEFAPQDLFQTIRNFLYELLANGYIPILAHVERYLECRDRERVQELADMGVRIQVNAGALLGKQGIRIKQYCWKLIEEDLIDFIASDAHDLKRRKPNLGKIIRKMEKKKGKAYVKRIFEENPDMILKKLDNRRNADETNQRNEARAEL</sequence>
<evidence type="ECO:0000256" key="2">
    <source>
        <dbReference type="ARBA" id="ARBA00013064"/>
    </source>
</evidence>
<gene>
    <name evidence="7" type="ORF">Selli2_09180</name>
</gene>
<reference evidence="7" key="3">
    <citation type="journal article" date="2023" name="Int. J. Syst. Evol. Microbiol.">
        <title>Sellimonas catena sp. nov., isolated from human faeces.</title>
        <authorList>
            <person name="Hisatomi A."/>
            <person name="Ohkuma M."/>
            <person name="Sakamoto M."/>
        </authorList>
    </citation>
    <scope>NUCLEOTIDE SEQUENCE</scope>
    <source>
        <strain evidence="7">18CBH55</strain>
    </source>
</reference>
<keyword evidence="4" id="KW-0904">Protein phosphatase</keyword>
<dbReference type="PANTHER" id="PTHR39181:SF1">
    <property type="entry name" value="TYROSINE-PROTEIN PHOSPHATASE YWQE"/>
    <property type="match status" value="1"/>
</dbReference>
<keyword evidence="3" id="KW-0378">Hydrolase</keyword>
<dbReference type="GO" id="GO:0004725">
    <property type="term" value="F:protein tyrosine phosphatase activity"/>
    <property type="evidence" value="ECO:0007669"/>
    <property type="project" value="UniProtKB-EC"/>
</dbReference>
<dbReference type="PIRSF" id="PIRSF016557">
    <property type="entry name" value="Caps_synth_CpsB"/>
    <property type="match status" value="1"/>
</dbReference>
<accession>A0A9W6C9Z4</accession>
<dbReference type="SUPFAM" id="SSF89550">
    <property type="entry name" value="PHP domain-like"/>
    <property type="match status" value="1"/>
</dbReference>
<dbReference type="PANTHER" id="PTHR39181">
    <property type="entry name" value="TYROSINE-PROTEIN PHOSPHATASE YWQE"/>
    <property type="match status" value="1"/>
</dbReference>
<dbReference type="EC" id="3.1.3.48" evidence="2"/>
<dbReference type="InterPro" id="IPR016667">
    <property type="entry name" value="Caps_polysacc_synth_CpsB/CapC"/>
</dbReference>
<evidence type="ECO:0000256" key="6">
    <source>
        <dbReference type="SAM" id="MobiDB-lite"/>
    </source>
</evidence>
<dbReference type="GO" id="GO:0030145">
    <property type="term" value="F:manganese ion binding"/>
    <property type="evidence" value="ECO:0007669"/>
    <property type="project" value="InterPro"/>
</dbReference>
<evidence type="ECO:0000256" key="3">
    <source>
        <dbReference type="ARBA" id="ARBA00022801"/>
    </source>
</evidence>
<comment type="similarity">
    <text evidence="1">Belongs to the metallo-dependent hydrolases superfamily. CpsB/CapC family.</text>
</comment>
<dbReference type="Proteomes" id="UP001145094">
    <property type="component" value="Unassembled WGS sequence"/>
</dbReference>
<comment type="catalytic activity">
    <reaction evidence="5">
        <text>O-phospho-L-tyrosyl-[protein] + H2O = L-tyrosyl-[protein] + phosphate</text>
        <dbReference type="Rhea" id="RHEA:10684"/>
        <dbReference type="Rhea" id="RHEA-COMP:10136"/>
        <dbReference type="Rhea" id="RHEA-COMP:20101"/>
        <dbReference type="ChEBI" id="CHEBI:15377"/>
        <dbReference type="ChEBI" id="CHEBI:43474"/>
        <dbReference type="ChEBI" id="CHEBI:46858"/>
        <dbReference type="ChEBI" id="CHEBI:61978"/>
        <dbReference type="EC" id="3.1.3.48"/>
    </reaction>
</comment>
<evidence type="ECO:0000256" key="5">
    <source>
        <dbReference type="ARBA" id="ARBA00051722"/>
    </source>
</evidence>
<dbReference type="RefSeq" id="WP_281844611.1">
    <property type="nucleotide sequence ID" value="NZ_BSCH01000004.1"/>
</dbReference>
<protein>
    <recommendedName>
        <fullName evidence="2">protein-tyrosine-phosphatase</fullName>
        <ecNumber evidence="2">3.1.3.48</ecNumber>
    </recommendedName>
</protein>
<organism evidence="7 8">
    <name type="scientific">Sellimonas catena</name>
    <dbReference type="NCBI Taxonomy" id="2994035"/>
    <lineage>
        <taxon>Bacteria</taxon>
        <taxon>Bacillati</taxon>
        <taxon>Bacillota</taxon>
        <taxon>Clostridia</taxon>
        <taxon>Lachnospirales</taxon>
        <taxon>Lachnospiraceae</taxon>
        <taxon>Sellimonas</taxon>
    </lineage>
</organism>
<dbReference type="EMBL" id="BSCH01000004">
    <property type="protein sequence ID" value="GLG89491.1"/>
    <property type="molecule type" value="Genomic_DNA"/>
</dbReference>
<dbReference type="InterPro" id="IPR016195">
    <property type="entry name" value="Pol/histidinol_Pase-like"/>
</dbReference>
<dbReference type="Pfam" id="PF19567">
    <property type="entry name" value="CpsB_CapC"/>
    <property type="match status" value="1"/>
</dbReference>
<proteinExistence type="inferred from homology"/>
<evidence type="ECO:0000313" key="7">
    <source>
        <dbReference type="EMBL" id="GLG89491.1"/>
    </source>
</evidence>
<name>A0A9W6C9Z4_9FIRM</name>
<evidence type="ECO:0000313" key="8">
    <source>
        <dbReference type="Proteomes" id="UP001145094"/>
    </source>
</evidence>
<dbReference type="Gene3D" id="3.20.20.140">
    <property type="entry name" value="Metal-dependent hydrolases"/>
    <property type="match status" value="1"/>
</dbReference>
<feature type="region of interest" description="Disordered" evidence="6">
    <location>
        <begin position="235"/>
        <end position="254"/>
    </location>
</feature>
<dbReference type="AlphaFoldDB" id="A0A9W6C9Z4"/>
<reference evidence="7" key="2">
    <citation type="submission" date="2022-11" db="EMBL/GenBank/DDBJ databases">
        <title>Draft genome sequence of Sellimonas catena strain 18CBH55.</title>
        <authorList>
            <person name="Hisatomi A."/>
            <person name="Ohkuma M."/>
            <person name="Sakamoto M."/>
        </authorList>
    </citation>
    <scope>NUCLEOTIDE SEQUENCE</scope>
    <source>
        <strain evidence="7">18CBH55</strain>
    </source>
</reference>